<dbReference type="GO" id="GO:0046872">
    <property type="term" value="F:metal ion binding"/>
    <property type="evidence" value="ECO:0007669"/>
    <property type="project" value="UniProtKB-KW"/>
</dbReference>
<dbReference type="PROSITE" id="PS51379">
    <property type="entry name" value="4FE4S_FER_2"/>
    <property type="match status" value="1"/>
</dbReference>
<dbReference type="Pfam" id="PF13746">
    <property type="entry name" value="Fer4_18"/>
    <property type="match status" value="1"/>
</dbReference>
<protein>
    <submittedName>
        <fullName evidence="9">Probable iron-sulfur protein</fullName>
    </submittedName>
</protein>
<feature type="domain" description="4Fe-4S ferredoxin-type" evidence="8">
    <location>
        <begin position="253"/>
        <end position="281"/>
    </location>
</feature>
<keyword evidence="4" id="KW-0249">Electron transport</keyword>
<dbReference type="Gene3D" id="2.60.40.10">
    <property type="entry name" value="Immunoglobulins"/>
    <property type="match status" value="1"/>
</dbReference>
<evidence type="ECO:0000256" key="1">
    <source>
        <dbReference type="ARBA" id="ARBA00022448"/>
    </source>
</evidence>
<dbReference type="InterPro" id="IPR013783">
    <property type="entry name" value="Ig-like_fold"/>
</dbReference>
<dbReference type="PANTHER" id="PTHR30176">
    <property type="entry name" value="FERREDOXIN-TYPE PROTEIN NAPH"/>
    <property type="match status" value="1"/>
</dbReference>
<dbReference type="InterPro" id="IPR051684">
    <property type="entry name" value="Electron_Trans/Redox"/>
</dbReference>
<proteinExistence type="predicted"/>
<dbReference type="EMBL" id="AAOW01000003">
    <property type="protein sequence ID" value="EAR62422.1"/>
    <property type="molecule type" value="Genomic_DNA"/>
</dbReference>
<gene>
    <name evidence="9" type="ORF">MED92_15333</name>
</gene>
<evidence type="ECO:0000256" key="6">
    <source>
        <dbReference type="ARBA" id="ARBA00023014"/>
    </source>
</evidence>
<accession>A0A7U8GTL7</accession>
<keyword evidence="10" id="KW-1185">Reference proteome</keyword>
<feature type="transmembrane region" description="Helical" evidence="7">
    <location>
        <begin position="41"/>
        <end position="58"/>
    </location>
</feature>
<keyword evidence="2" id="KW-0004">4Fe-4S</keyword>
<evidence type="ECO:0000256" key="7">
    <source>
        <dbReference type="SAM" id="Phobius"/>
    </source>
</evidence>
<feature type="transmembrane region" description="Helical" evidence="7">
    <location>
        <begin position="340"/>
        <end position="358"/>
    </location>
</feature>
<evidence type="ECO:0000313" key="10">
    <source>
        <dbReference type="Proteomes" id="UP000002171"/>
    </source>
</evidence>
<dbReference type="AlphaFoldDB" id="A0A7U8GTL7"/>
<keyword evidence="6" id="KW-0411">Iron-sulfur</keyword>
<evidence type="ECO:0000256" key="5">
    <source>
        <dbReference type="ARBA" id="ARBA00023004"/>
    </source>
</evidence>
<reference evidence="9 10" key="1">
    <citation type="submission" date="2006-02" db="EMBL/GenBank/DDBJ databases">
        <authorList>
            <person name="Pinhassi J."/>
            <person name="Pedros-Alio C."/>
            <person name="Ferriera S."/>
            <person name="Johnson J."/>
            <person name="Kravitz S."/>
            <person name="Halpern A."/>
            <person name="Remington K."/>
            <person name="Beeson K."/>
            <person name="Tran B."/>
            <person name="Rogers Y.-H."/>
            <person name="Friedman R."/>
            <person name="Venter J.C."/>
        </authorList>
    </citation>
    <scope>NUCLEOTIDE SEQUENCE [LARGE SCALE GENOMIC DNA]</scope>
    <source>
        <strain evidence="9 10">MED92</strain>
    </source>
</reference>
<dbReference type="GO" id="GO:0051539">
    <property type="term" value="F:4 iron, 4 sulfur cluster binding"/>
    <property type="evidence" value="ECO:0007669"/>
    <property type="project" value="UniProtKB-KW"/>
</dbReference>
<evidence type="ECO:0000256" key="4">
    <source>
        <dbReference type="ARBA" id="ARBA00022982"/>
    </source>
</evidence>
<dbReference type="InterPro" id="IPR017896">
    <property type="entry name" value="4Fe4S_Fe-S-bd"/>
</dbReference>
<feature type="transmembrane region" description="Helical" evidence="7">
    <location>
        <begin position="85"/>
        <end position="104"/>
    </location>
</feature>
<organism evidence="9 10">
    <name type="scientific">Neptuniibacter caesariensis</name>
    <dbReference type="NCBI Taxonomy" id="207954"/>
    <lineage>
        <taxon>Bacteria</taxon>
        <taxon>Pseudomonadati</taxon>
        <taxon>Pseudomonadota</taxon>
        <taxon>Gammaproteobacteria</taxon>
        <taxon>Oceanospirillales</taxon>
        <taxon>Oceanospirillaceae</taxon>
        <taxon>Neptuniibacter</taxon>
    </lineage>
</organism>
<dbReference type="RefSeq" id="WP_007020732.1">
    <property type="nucleotide sequence ID" value="NZ_CH724125.1"/>
</dbReference>
<keyword evidence="1" id="KW-0813">Transport</keyword>
<dbReference type="Proteomes" id="UP000002171">
    <property type="component" value="Unassembled WGS sequence"/>
</dbReference>
<keyword evidence="7" id="KW-1133">Transmembrane helix</keyword>
<keyword evidence="7" id="KW-0812">Transmembrane</keyword>
<dbReference type="GO" id="GO:0005886">
    <property type="term" value="C:plasma membrane"/>
    <property type="evidence" value="ECO:0007669"/>
    <property type="project" value="TreeGrafter"/>
</dbReference>
<dbReference type="OrthoDB" id="9811700at2"/>
<dbReference type="Pfam" id="PF11614">
    <property type="entry name" value="FixG_C"/>
    <property type="match status" value="1"/>
</dbReference>
<dbReference type="PANTHER" id="PTHR30176:SF3">
    <property type="entry name" value="FERREDOXIN-TYPE PROTEIN NAPH"/>
    <property type="match status" value="1"/>
</dbReference>
<feature type="transmembrane region" description="Helical" evidence="7">
    <location>
        <begin position="189"/>
        <end position="208"/>
    </location>
</feature>
<dbReference type="NCBIfam" id="TIGR02745">
    <property type="entry name" value="ccoG_rdxA_fixG"/>
    <property type="match status" value="1"/>
</dbReference>
<dbReference type="InterPro" id="IPR032879">
    <property type="entry name" value="FixG_C"/>
</dbReference>
<keyword evidence="3" id="KW-0479">Metal-binding</keyword>
<dbReference type="InterPro" id="IPR017900">
    <property type="entry name" value="4Fe4S_Fe_S_CS"/>
</dbReference>
<dbReference type="InterPro" id="IPR014116">
    <property type="entry name" value="Cyt_c_oxidase_cbb3_FixG"/>
</dbReference>
<evidence type="ECO:0000259" key="8">
    <source>
        <dbReference type="PROSITE" id="PS51379"/>
    </source>
</evidence>
<feature type="transmembrane region" description="Helical" evidence="7">
    <location>
        <begin position="159"/>
        <end position="177"/>
    </location>
</feature>
<sequence length="469" mass="52472">MQQSTKSEIPLTNIHEAPPLPGNGKFHVRLVEGFYQNLRRFISWPLIGLFFAMVWFKIGDRPAVLFDFESHRIFLFTLELSWYDLPILAGLLIAGASLLFFMAVGWGRVWCGFACPQSIWTWLFIRLEDLTEGKAAFRAKNENRPLTGIRLLRRVLKHLSWGLLSLATAITFSAYFVPVEKLLSDLINIEASLFTLSWITTMALLTYLNAGLVREKVCLHMCPYSRFQGVMFDPDTRTVTYDAVRGEPRRGLKDGSSTGGDCVDCGICVQVCPTGIDIRDGLQAACIDCAACIDACDTVMKKIGKPTGLIEFYSEKELAPQGRTNNQSVESQSSILRGRLLGYLSVLVITVWGVAYGLSNSKSLLVEVARERGQLYQQVEDSICNSYQIELQAFDKNLRQVEIGIKGMNENIHYRLIGPAQINLIGKSTQAIYRVCAPVNELNSRNEIAFTFSKGKFNATKKSTFIAPS</sequence>
<keyword evidence="7" id="KW-0472">Membrane</keyword>
<evidence type="ECO:0000313" key="9">
    <source>
        <dbReference type="EMBL" id="EAR62422.1"/>
    </source>
</evidence>
<evidence type="ECO:0000256" key="2">
    <source>
        <dbReference type="ARBA" id="ARBA00022485"/>
    </source>
</evidence>
<comment type="caution">
    <text evidence="9">The sequence shown here is derived from an EMBL/GenBank/DDBJ whole genome shotgun (WGS) entry which is preliminary data.</text>
</comment>
<evidence type="ECO:0000256" key="3">
    <source>
        <dbReference type="ARBA" id="ARBA00022723"/>
    </source>
</evidence>
<name>A0A7U8GTL7_NEPCE</name>
<dbReference type="PROSITE" id="PS00198">
    <property type="entry name" value="4FE4S_FER_1"/>
    <property type="match status" value="1"/>
</dbReference>
<dbReference type="SUPFAM" id="SSF54862">
    <property type="entry name" value="4Fe-4S ferredoxins"/>
    <property type="match status" value="1"/>
</dbReference>
<keyword evidence="5" id="KW-0408">Iron</keyword>